<sequence>MRKSKILPCILAVALIAASLGACAKDEGGEVSVLKKQKETMAKVVSLDGDQITLILADTPEKNGASSDEVSSAATAAVRTSLLAADDSTAAQATPPEGQPPQGGGPGGGGGGRGGTPPEDGATPPEGGGAPPEGGQPPTSGAAVNGGQSDSGTPSGQPAQPERFSQPGQQDQATDQSGGENRQEPGQGGGEIQFTGGEVTFSLSSDLKVTMGNNKEETEIDLSEIKEGSVIMFTTVTDEDGNEVIDTIRILE</sequence>
<proteinExistence type="predicted"/>
<keyword evidence="2" id="KW-1185">Reference proteome</keyword>
<gene>
    <name evidence="1" type="ORF">FRZ06_17655</name>
</gene>
<evidence type="ECO:0000313" key="2">
    <source>
        <dbReference type="Proteomes" id="UP000594014"/>
    </source>
</evidence>
<dbReference type="EMBL" id="CP042469">
    <property type="protein sequence ID" value="QOX65038.1"/>
    <property type="molecule type" value="Genomic_DNA"/>
</dbReference>
<evidence type="ECO:0000313" key="1">
    <source>
        <dbReference type="EMBL" id="QOX65038.1"/>
    </source>
</evidence>
<reference evidence="1" key="1">
    <citation type="submission" date="2019-08" db="EMBL/GenBank/DDBJ databases">
        <title>Genome sequence of Clostridiales bacterium MT110.</title>
        <authorList>
            <person name="Cao J."/>
        </authorList>
    </citation>
    <scope>NUCLEOTIDE SEQUENCE</scope>
    <source>
        <strain evidence="1">MT110</strain>
    </source>
</reference>
<name>A0ACD1AFQ3_9FIRM</name>
<accession>A0ACD1AFQ3</accession>
<organism evidence="1 2">
    <name type="scientific">Anoxybacterium hadale</name>
    <dbReference type="NCBI Taxonomy" id="3408580"/>
    <lineage>
        <taxon>Bacteria</taxon>
        <taxon>Bacillati</taxon>
        <taxon>Bacillota</taxon>
        <taxon>Clostridia</taxon>
        <taxon>Peptostreptococcales</taxon>
        <taxon>Anaerovoracaceae</taxon>
        <taxon>Anoxybacterium</taxon>
    </lineage>
</organism>
<dbReference type="Proteomes" id="UP000594014">
    <property type="component" value="Chromosome"/>
</dbReference>
<protein>
    <submittedName>
        <fullName evidence="1">Uncharacterized protein</fullName>
    </submittedName>
</protein>